<organism evidence="2 3">
    <name type="scientific">Leucothrix arctica</name>
    <dbReference type="NCBI Taxonomy" id="1481894"/>
    <lineage>
        <taxon>Bacteria</taxon>
        <taxon>Pseudomonadati</taxon>
        <taxon>Pseudomonadota</taxon>
        <taxon>Gammaproteobacteria</taxon>
        <taxon>Thiotrichales</taxon>
        <taxon>Thiotrichaceae</taxon>
        <taxon>Leucothrix</taxon>
    </lineage>
</organism>
<dbReference type="NCBIfam" id="TIGR01451">
    <property type="entry name" value="B_ant_repeat"/>
    <property type="match status" value="1"/>
</dbReference>
<gene>
    <name evidence="2" type="ORF">DKT75_05610</name>
</gene>
<evidence type="ECO:0000313" key="3">
    <source>
        <dbReference type="Proteomes" id="UP000245506"/>
    </source>
</evidence>
<comment type="caution">
    <text evidence="2">The sequence shown here is derived from an EMBL/GenBank/DDBJ whole genome shotgun (WGS) entry which is preliminary data.</text>
</comment>
<feature type="chain" id="PRO_5016412012" description="DUF11 domain-containing protein" evidence="1">
    <location>
        <begin position="32"/>
        <end position="367"/>
    </location>
</feature>
<dbReference type="EMBL" id="QGKL01000016">
    <property type="protein sequence ID" value="PWQ97941.1"/>
    <property type="molecule type" value="Genomic_DNA"/>
</dbReference>
<dbReference type="InterPro" id="IPR047589">
    <property type="entry name" value="DUF11_rpt"/>
</dbReference>
<dbReference type="Proteomes" id="UP000245506">
    <property type="component" value="Unassembled WGS sequence"/>
</dbReference>
<evidence type="ECO:0008006" key="4">
    <source>
        <dbReference type="Google" id="ProtNLM"/>
    </source>
</evidence>
<feature type="signal peptide" evidence="1">
    <location>
        <begin position="1"/>
        <end position="31"/>
    </location>
</feature>
<sequence>MSKGNPMNINNNILKISFSLAVLLGSQVSFAGGTEAGTVVENTATLSYSVGGAAQSDIVSDVADFTVDNKVDLNVTGDSATNILVGPSSARSTTGNKLSYTLTNEGNLAQDFEIGVTHLTTDEFDAGTAPATATPQAAEVCQYTITPTTVPATALTGPHNLADAPIVSLGIDETALIEVICSMPNRPDVDDGHTSTIDVLATAVDAAGDIMVETAAADTEDAIDVVLADDDAATTTDTSDRNAMHSAIQTFEIDAPMLSVLKTSAVISDPLNLTVNPKRIPGAIIEYTITIQNTSDSEATGVTASDLLTAVVDGEVAFVASSIAVVGATGTVNTYASDTVTVTGITVPAGTIAAPGEVKVTFQVEIL</sequence>
<evidence type="ECO:0000256" key="1">
    <source>
        <dbReference type="SAM" id="SignalP"/>
    </source>
</evidence>
<keyword evidence="1" id="KW-0732">Signal</keyword>
<protein>
    <recommendedName>
        <fullName evidence="4">DUF11 domain-containing protein</fullName>
    </recommendedName>
</protein>
<name>A0A317CIE4_9GAMM</name>
<reference evidence="2 3" key="1">
    <citation type="submission" date="2018-05" db="EMBL/GenBank/DDBJ databases">
        <title>Leucothrix arctica sp. nov., isolated from Arctic seawater.</title>
        <authorList>
            <person name="Choi A."/>
            <person name="Baek K."/>
        </authorList>
    </citation>
    <scope>NUCLEOTIDE SEQUENCE [LARGE SCALE GENOMIC DNA]</scope>
    <source>
        <strain evidence="2 3">IMCC9719</strain>
    </source>
</reference>
<dbReference type="AlphaFoldDB" id="A0A317CIE4"/>
<proteinExistence type="predicted"/>
<accession>A0A317CIE4</accession>
<evidence type="ECO:0000313" key="2">
    <source>
        <dbReference type="EMBL" id="PWQ97941.1"/>
    </source>
</evidence>
<keyword evidence="3" id="KW-1185">Reference proteome</keyword>